<dbReference type="Pfam" id="PF16925">
    <property type="entry name" value="TetR_C_13"/>
    <property type="match status" value="1"/>
</dbReference>
<dbReference type="SUPFAM" id="SSF46689">
    <property type="entry name" value="Homeodomain-like"/>
    <property type="match status" value="1"/>
</dbReference>
<comment type="caution">
    <text evidence="6">The sequence shown here is derived from an EMBL/GenBank/DDBJ whole genome shotgun (WGS) entry which is preliminary data.</text>
</comment>
<evidence type="ECO:0000256" key="3">
    <source>
        <dbReference type="ARBA" id="ARBA00023163"/>
    </source>
</evidence>
<dbReference type="InterPro" id="IPR001647">
    <property type="entry name" value="HTH_TetR"/>
</dbReference>
<dbReference type="Proteomes" id="UP001501116">
    <property type="component" value="Unassembled WGS sequence"/>
</dbReference>
<dbReference type="PROSITE" id="PS50977">
    <property type="entry name" value="HTH_TETR_2"/>
    <property type="match status" value="1"/>
</dbReference>
<evidence type="ECO:0000256" key="1">
    <source>
        <dbReference type="ARBA" id="ARBA00023015"/>
    </source>
</evidence>
<dbReference type="PANTHER" id="PTHR47506:SF1">
    <property type="entry name" value="HTH-TYPE TRANSCRIPTIONAL REGULATOR YJDC"/>
    <property type="match status" value="1"/>
</dbReference>
<dbReference type="SUPFAM" id="SSF48498">
    <property type="entry name" value="Tetracyclin repressor-like, C-terminal domain"/>
    <property type="match status" value="1"/>
</dbReference>
<dbReference type="Pfam" id="PF00440">
    <property type="entry name" value="TetR_N"/>
    <property type="match status" value="1"/>
</dbReference>
<dbReference type="Gene3D" id="1.10.10.60">
    <property type="entry name" value="Homeodomain-like"/>
    <property type="match status" value="1"/>
</dbReference>
<accession>A0ABP5DXJ3</accession>
<keyword evidence="1" id="KW-0805">Transcription regulation</keyword>
<evidence type="ECO:0000259" key="5">
    <source>
        <dbReference type="PROSITE" id="PS50977"/>
    </source>
</evidence>
<keyword evidence="2 4" id="KW-0238">DNA-binding</keyword>
<evidence type="ECO:0000313" key="7">
    <source>
        <dbReference type="Proteomes" id="UP001501116"/>
    </source>
</evidence>
<proteinExistence type="predicted"/>
<name>A0ABP5DXJ3_9PSEU</name>
<gene>
    <name evidence="6" type="ORF">GCM10009754_75200</name>
</gene>
<sequence>MARTKGFDPDAAVDAAMDVFWSNGYAGTTPQQLVDALGIGRGSLYNAFTSKHALYERALRRYHERETARLIEILDGHGPARERIRAAVDLVLAASLDDDERRGCMVTNAAVEFGGRDEIVGHLVRRALDRQQAALKSTIEEGQRAGDIDRDADAGALAAFFLTTLNGIRVLAKADPDPARLSSLADTALRLL</sequence>
<evidence type="ECO:0000256" key="4">
    <source>
        <dbReference type="PROSITE-ProRule" id="PRU00335"/>
    </source>
</evidence>
<feature type="domain" description="HTH tetR-type" evidence="5">
    <location>
        <begin position="6"/>
        <end position="66"/>
    </location>
</feature>
<dbReference type="PRINTS" id="PR00455">
    <property type="entry name" value="HTHTETR"/>
</dbReference>
<evidence type="ECO:0000313" key="6">
    <source>
        <dbReference type="EMBL" id="GAA1986325.1"/>
    </source>
</evidence>
<dbReference type="InterPro" id="IPR009057">
    <property type="entry name" value="Homeodomain-like_sf"/>
</dbReference>
<dbReference type="InterPro" id="IPR036271">
    <property type="entry name" value="Tet_transcr_reg_TetR-rel_C_sf"/>
</dbReference>
<dbReference type="RefSeq" id="WP_344429938.1">
    <property type="nucleotide sequence ID" value="NZ_BAAANN010000044.1"/>
</dbReference>
<feature type="DNA-binding region" description="H-T-H motif" evidence="4">
    <location>
        <begin position="29"/>
        <end position="48"/>
    </location>
</feature>
<evidence type="ECO:0000256" key="2">
    <source>
        <dbReference type="ARBA" id="ARBA00023125"/>
    </source>
</evidence>
<keyword evidence="7" id="KW-1185">Reference proteome</keyword>
<organism evidence="6 7">
    <name type="scientific">Amycolatopsis minnesotensis</name>
    <dbReference type="NCBI Taxonomy" id="337894"/>
    <lineage>
        <taxon>Bacteria</taxon>
        <taxon>Bacillati</taxon>
        <taxon>Actinomycetota</taxon>
        <taxon>Actinomycetes</taxon>
        <taxon>Pseudonocardiales</taxon>
        <taxon>Pseudonocardiaceae</taxon>
        <taxon>Amycolatopsis</taxon>
    </lineage>
</organism>
<protein>
    <submittedName>
        <fullName evidence="6">TetR/AcrR family transcriptional regulator</fullName>
    </submittedName>
</protein>
<dbReference type="PANTHER" id="PTHR47506">
    <property type="entry name" value="TRANSCRIPTIONAL REGULATORY PROTEIN"/>
    <property type="match status" value="1"/>
</dbReference>
<dbReference type="EMBL" id="BAAANN010000044">
    <property type="protein sequence ID" value="GAA1986325.1"/>
    <property type="molecule type" value="Genomic_DNA"/>
</dbReference>
<dbReference type="InterPro" id="IPR011075">
    <property type="entry name" value="TetR_C"/>
</dbReference>
<dbReference type="Gene3D" id="1.10.357.10">
    <property type="entry name" value="Tetracycline Repressor, domain 2"/>
    <property type="match status" value="1"/>
</dbReference>
<keyword evidence="3" id="KW-0804">Transcription</keyword>
<reference evidence="7" key="1">
    <citation type="journal article" date="2019" name="Int. J. Syst. Evol. Microbiol.">
        <title>The Global Catalogue of Microorganisms (GCM) 10K type strain sequencing project: providing services to taxonomists for standard genome sequencing and annotation.</title>
        <authorList>
            <consortium name="The Broad Institute Genomics Platform"/>
            <consortium name="The Broad Institute Genome Sequencing Center for Infectious Disease"/>
            <person name="Wu L."/>
            <person name="Ma J."/>
        </authorList>
    </citation>
    <scope>NUCLEOTIDE SEQUENCE [LARGE SCALE GENOMIC DNA]</scope>
    <source>
        <strain evidence="7">JCM 14545</strain>
    </source>
</reference>